<feature type="compositionally biased region" description="Polar residues" evidence="1">
    <location>
        <begin position="237"/>
        <end position="248"/>
    </location>
</feature>
<feature type="region of interest" description="Disordered" evidence="1">
    <location>
        <begin position="228"/>
        <end position="248"/>
    </location>
</feature>
<dbReference type="InterPro" id="IPR041698">
    <property type="entry name" value="Methyltransf_25"/>
</dbReference>
<reference evidence="4" key="1">
    <citation type="journal article" date="2019" name="Int. J. Syst. Evol. Microbiol.">
        <title>The Global Catalogue of Microorganisms (GCM) 10K type strain sequencing project: providing services to taxonomists for standard genome sequencing and annotation.</title>
        <authorList>
            <consortium name="The Broad Institute Genomics Platform"/>
            <consortium name="The Broad Institute Genome Sequencing Center for Infectious Disease"/>
            <person name="Wu L."/>
            <person name="Ma J."/>
        </authorList>
    </citation>
    <scope>NUCLEOTIDE SEQUENCE [LARGE SCALE GENOMIC DNA]</scope>
    <source>
        <strain evidence="4">JCM 14309</strain>
    </source>
</reference>
<organism evidence="3 4">
    <name type="scientific">Nesterenkonia aethiopica</name>
    <dbReference type="NCBI Taxonomy" id="269144"/>
    <lineage>
        <taxon>Bacteria</taxon>
        <taxon>Bacillati</taxon>
        <taxon>Actinomycetota</taxon>
        <taxon>Actinomycetes</taxon>
        <taxon>Micrococcales</taxon>
        <taxon>Micrococcaceae</taxon>
        <taxon>Nesterenkonia</taxon>
    </lineage>
</organism>
<dbReference type="EMBL" id="BAAAVT010000016">
    <property type="protein sequence ID" value="GAA3071184.1"/>
    <property type="molecule type" value="Genomic_DNA"/>
</dbReference>
<proteinExistence type="predicted"/>
<feature type="domain" description="Methyltransferase" evidence="2">
    <location>
        <begin position="43"/>
        <end position="137"/>
    </location>
</feature>
<accession>A0ABP6M0V3</accession>
<dbReference type="SUPFAM" id="SSF53335">
    <property type="entry name" value="S-adenosyl-L-methionine-dependent methyltransferases"/>
    <property type="match status" value="1"/>
</dbReference>
<gene>
    <name evidence="3" type="ORF">GCM10010529_24270</name>
</gene>
<evidence type="ECO:0000313" key="3">
    <source>
        <dbReference type="EMBL" id="GAA3071184.1"/>
    </source>
</evidence>
<evidence type="ECO:0000313" key="4">
    <source>
        <dbReference type="Proteomes" id="UP001500236"/>
    </source>
</evidence>
<dbReference type="Gene3D" id="2.20.130.10">
    <property type="entry name" value="CAC2371-like domains"/>
    <property type="match status" value="1"/>
</dbReference>
<dbReference type="Proteomes" id="UP001500236">
    <property type="component" value="Unassembled WGS sequence"/>
</dbReference>
<keyword evidence="4" id="KW-1185">Reference proteome</keyword>
<evidence type="ECO:0000259" key="2">
    <source>
        <dbReference type="Pfam" id="PF13649"/>
    </source>
</evidence>
<dbReference type="Gene3D" id="3.40.50.150">
    <property type="entry name" value="Vaccinia Virus protein VP39"/>
    <property type="match status" value="1"/>
</dbReference>
<name>A0ABP6M0V3_9MICC</name>
<dbReference type="InterPro" id="IPR029063">
    <property type="entry name" value="SAM-dependent_MTases_sf"/>
</dbReference>
<dbReference type="Pfam" id="PF13649">
    <property type="entry name" value="Methyltransf_25"/>
    <property type="match status" value="1"/>
</dbReference>
<comment type="caution">
    <text evidence="3">The sequence shown here is derived from an EMBL/GenBank/DDBJ whole genome shotgun (WGS) entry which is preliminary data.</text>
</comment>
<dbReference type="CDD" id="cd02440">
    <property type="entry name" value="AdoMet_MTases"/>
    <property type="match status" value="1"/>
</dbReference>
<evidence type="ECO:0000256" key="1">
    <source>
        <dbReference type="SAM" id="MobiDB-lite"/>
    </source>
</evidence>
<protein>
    <recommendedName>
        <fullName evidence="2">Methyltransferase domain-containing protein</fullName>
    </recommendedName>
</protein>
<sequence>MQGMRAADFYTGLVAEMYAPLKGESFDAAPYAEFIRSQGQPALELGCGDGEPMLELLQLGLDVDGVDSSPDMLARFRAAAEGQGSAPRLYAQRMEELDLPRRYRSVFLAGPTILLLPDDAAVVETLRRIRDHLAPEGAALVPLWIPEPAAEQEIGQVRQTVNDDGAILRLTLVSQERDDPARTQRTLLRYERCRGHDIQVDEREWLLHWHTHAGFVALAEQAGLRASLQDGEPDDTPSASWSVLLTHP</sequence>